<evidence type="ECO:0000256" key="3">
    <source>
        <dbReference type="SAM" id="Phobius"/>
    </source>
</evidence>
<keyword evidence="3" id="KW-1133">Transmembrane helix</keyword>
<dbReference type="SMART" id="SM00271">
    <property type="entry name" value="DnaJ"/>
    <property type="match status" value="1"/>
</dbReference>
<feature type="compositionally biased region" description="Basic and acidic residues" evidence="2">
    <location>
        <begin position="197"/>
        <end position="224"/>
    </location>
</feature>
<name>A0AAN6S559_9PEZI</name>
<dbReference type="Proteomes" id="UP001303473">
    <property type="component" value="Unassembled WGS sequence"/>
</dbReference>
<reference evidence="6" key="1">
    <citation type="journal article" date="2023" name="Mol. Phylogenet. Evol.">
        <title>Genome-scale phylogeny and comparative genomics of the fungal order Sordariales.</title>
        <authorList>
            <person name="Hensen N."/>
            <person name="Bonometti L."/>
            <person name="Westerberg I."/>
            <person name="Brannstrom I.O."/>
            <person name="Guillou S."/>
            <person name="Cros-Aarteil S."/>
            <person name="Calhoun S."/>
            <person name="Haridas S."/>
            <person name="Kuo A."/>
            <person name="Mondo S."/>
            <person name="Pangilinan J."/>
            <person name="Riley R."/>
            <person name="LaButti K."/>
            <person name="Andreopoulos B."/>
            <person name="Lipzen A."/>
            <person name="Chen C."/>
            <person name="Yan M."/>
            <person name="Daum C."/>
            <person name="Ng V."/>
            <person name="Clum A."/>
            <person name="Steindorff A."/>
            <person name="Ohm R.A."/>
            <person name="Martin F."/>
            <person name="Silar P."/>
            <person name="Natvig D.O."/>
            <person name="Lalanne C."/>
            <person name="Gautier V."/>
            <person name="Ament-Velasquez S.L."/>
            <person name="Kruys A."/>
            <person name="Hutchinson M.I."/>
            <person name="Powell A.J."/>
            <person name="Barry K."/>
            <person name="Miller A.N."/>
            <person name="Grigoriev I.V."/>
            <person name="Debuchy R."/>
            <person name="Gladieux P."/>
            <person name="Hiltunen Thoren M."/>
            <person name="Johannesson H."/>
        </authorList>
    </citation>
    <scope>NUCLEOTIDE SEQUENCE [LARGE SCALE GENOMIC DNA]</scope>
    <source>
        <strain evidence="6">CBS 340.73</strain>
    </source>
</reference>
<sequence length="316" mass="36799">MASSSPPRSPPPPPQPKFRDYYADLSLSAGSNASNKDIRKAYCELAKQFHPDKKAPGQTIDAAEFRSVCEAYEFLSSPAKRELYDPQWRAYKLEQAAAEARRRRAEEAARREREALEINSSLPELRENQQRALEETARKKRFREEIIRMTEKAVARQAEQAEQARLQAELDRMRRESEEVERAKRVKEEEEEEEEEHRDAAEKTRREARKAEEREEHATKEAAKRATAGENWKAREEEERKAKKDAGQERAREDKLRLWGLRQMLVWSLVVWMVCHVLLVLLVSAAVEVYRWVAGFLGIAVIVVWLGWIVPCHKHN</sequence>
<dbReference type="AlphaFoldDB" id="A0AAN6S559"/>
<evidence type="ECO:0000259" key="4">
    <source>
        <dbReference type="PROSITE" id="PS50076"/>
    </source>
</evidence>
<feature type="compositionally biased region" description="Basic and acidic residues" evidence="2">
    <location>
        <begin position="232"/>
        <end position="247"/>
    </location>
</feature>
<dbReference type="Pfam" id="PF00226">
    <property type="entry name" value="DnaJ"/>
    <property type="match status" value="1"/>
</dbReference>
<dbReference type="SUPFAM" id="SSF46565">
    <property type="entry name" value="Chaperone J-domain"/>
    <property type="match status" value="1"/>
</dbReference>
<keyword evidence="3" id="KW-0812">Transmembrane</keyword>
<accession>A0AAN6S559</accession>
<dbReference type="EMBL" id="MU853796">
    <property type="protein sequence ID" value="KAK3940413.1"/>
    <property type="molecule type" value="Genomic_DNA"/>
</dbReference>
<dbReference type="Gene3D" id="1.10.287.110">
    <property type="entry name" value="DnaJ domain"/>
    <property type="match status" value="1"/>
</dbReference>
<feature type="domain" description="J" evidence="4">
    <location>
        <begin position="20"/>
        <end position="88"/>
    </location>
</feature>
<keyword evidence="6" id="KW-1185">Reference proteome</keyword>
<feature type="region of interest" description="Disordered" evidence="2">
    <location>
        <begin position="1"/>
        <end position="20"/>
    </location>
</feature>
<evidence type="ECO:0000256" key="2">
    <source>
        <dbReference type="SAM" id="MobiDB-lite"/>
    </source>
</evidence>
<dbReference type="PANTHER" id="PTHR44145">
    <property type="entry name" value="DNAJ HOMOLOG SUBFAMILY A MEMBER 3, MITOCHONDRIAL"/>
    <property type="match status" value="1"/>
</dbReference>
<feature type="transmembrane region" description="Helical" evidence="3">
    <location>
        <begin position="264"/>
        <end position="283"/>
    </location>
</feature>
<dbReference type="InterPro" id="IPR051938">
    <property type="entry name" value="Apopto_cytoskel_mod"/>
</dbReference>
<feature type="region of interest" description="Disordered" evidence="2">
    <location>
        <begin position="174"/>
        <end position="247"/>
    </location>
</feature>
<proteinExistence type="predicted"/>
<gene>
    <name evidence="5" type="ORF">QBC46DRAFT_341522</name>
</gene>
<organism evidence="5 6">
    <name type="scientific">Diplogelasinospora grovesii</name>
    <dbReference type="NCBI Taxonomy" id="303347"/>
    <lineage>
        <taxon>Eukaryota</taxon>
        <taxon>Fungi</taxon>
        <taxon>Dikarya</taxon>
        <taxon>Ascomycota</taxon>
        <taxon>Pezizomycotina</taxon>
        <taxon>Sordariomycetes</taxon>
        <taxon>Sordariomycetidae</taxon>
        <taxon>Sordariales</taxon>
        <taxon>Diplogelasinosporaceae</taxon>
        <taxon>Diplogelasinospora</taxon>
    </lineage>
</organism>
<keyword evidence="1" id="KW-0143">Chaperone</keyword>
<dbReference type="PRINTS" id="PR00625">
    <property type="entry name" value="JDOMAIN"/>
</dbReference>
<dbReference type="InterPro" id="IPR001623">
    <property type="entry name" value="DnaJ_domain"/>
</dbReference>
<dbReference type="InterPro" id="IPR036869">
    <property type="entry name" value="J_dom_sf"/>
</dbReference>
<feature type="compositionally biased region" description="Basic and acidic residues" evidence="2">
    <location>
        <begin position="174"/>
        <end position="188"/>
    </location>
</feature>
<feature type="transmembrane region" description="Helical" evidence="3">
    <location>
        <begin position="289"/>
        <end position="310"/>
    </location>
</feature>
<comment type="caution">
    <text evidence="5">The sequence shown here is derived from an EMBL/GenBank/DDBJ whole genome shotgun (WGS) entry which is preliminary data.</text>
</comment>
<dbReference type="PANTHER" id="PTHR44145:SF3">
    <property type="entry name" value="DNAJ HOMOLOG SUBFAMILY A MEMBER 3, MITOCHONDRIAL"/>
    <property type="match status" value="1"/>
</dbReference>
<evidence type="ECO:0000313" key="5">
    <source>
        <dbReference type="EMBL" id="KAK3940413.1"/>
    </source>
</evidence>
<evidence type="ECO:0000313" key="6">
    <source>
        <dbReference type="Proteomes" id="UP001303473"/>
    </source>
</evidence>
<dbReference type="CDD" id="cd06257">
    <property type="entry name" value="DnaJ"/>
    <property type="match status" value="1"/>
</dbReference>
<protein>
    <recommendedName>
        <fullName evidence="4">J domain-containing protein</fullName>
    </recommendedName>
</protein>
<feature type="compositionally biased region" description="Pro residues" evidence="2">
    <location>
        <begin position="7"/>
        <end position="16"/>
    </location>
</feature>
<keyword evidence="3" id="KW-0472">Membrane</keyword>
<evidence type="ECO:0000256" key="1">
    <source>
        <dbReference type="ARBA" id="ARBA00023186"/>
    </source>
</evidence>
<dbReference type="PROSITE" id="PS50076">
    <property type="entry name" value="DNAJ_2"/>
    <property type="match status" value="1"/>
</dbReference>